<comment type="caution">
    <text evidence="1">The sequence shown here is derived from an EMBL/GenBank/DDBJ whole genome shotgun (WGS) entry which is preliminary data.</text>
</comment>
<evidence type="ECO:0000313" key="2">
    <source>
        <dbReference type="Proteomes" id="UP000574067"/>
    </source>
</evidence>
<protein>
    <submittedName>
        <fullName evidence="1">Uncharacterized protein</fullName>
    </submittedName>
</protein>
<name>A0A848FER7_9BURK</name>
<dbReference type="Proteomes" id="UP000574067">
    <property type="component" value="Unassembled WGS sequence"/>
</dbReference>
<dbReference type="RefSeq" id="WP_169162682.1">
    <property type="nucleotide sequence ID" value="NZ_JABBFW010000022.1"/>
</dbReference>
<organism evidence="1 2">
    <name type="scientific">Azohydromonas caseinilytica</name>
    <dbReference type="NCBI Taxonomy" id="2728836"/>
    <lineage>
        <taxon>Bacteria</taxon>
        <taxon>Pseudomonadati</taxon>
        <taxon>Pseudomonadota</taxon>
        <taxon>Betaproteobacteria</taxon>
        <taxon>Burkholderiales</taxon>
        <taxon>Sphaerotilaceae</taxon>
        <taxon>Azohydromonas</taxon>
    </lineage>
</organism>
<dbReference type="EMBL" id="JABBFW010000022">
    <property type="protein sequence ID" value="NML17782.1"/>
    <property type="molecule type" value="Genomic_DNA"/>
</dbReference>
<proteinExistence type="predicted"/>
<accession>A0A848FER7</accession>
<dbReference type="AlphaFoldDB" id="A0A848FER7"/>
<reference evidence="1 2" key="1">
    <citation type="submission" date="2020-04" db="EMBL/GenBank/DDBJ databases">
        <title>Azohydromonas sp. isolated from soil.</title>
        <authorList>
            <person name="Dahal R.H."/>
        </authorList>
    </citation>
    <scope>NUCLEOTIDE SEQUENCE [LARGE SCALE GENOMIC DNA]</scope>
    <source>
        <strain evidence="1 2">G-1-1-14</strain>
    </source>
</reference>
<sequence length="74" mass="8665">MESSKITVYSFDVFDTEGRSYMPFKATREDIAHRYRGTVIEGTGEQVPLLALDKEGRYRRWPEGWGEQHLERIA</sequence>
<keyword evidence="2" id="KW-1185">Reference proteome</keyword>
<gene>
    <name evidence="1" type="ORF">HHL10_22685</name>
</gene>
<evidence type="ECO:0000313" key="1">
    <source>
        <dbReference type="EMBL" id="NML17782.1"/>
    </source>
</evidence>